<comment type="caution">
    <text evidence="1">The sequence shown here is derived from an EMBL/GenBank/DDBJ whole genome shotgun (WGS) entry which is preliminary data.</text>
</comment>
<dbReference type="AlphaFoldDB" id="I9JAU0"/>
<organism evidence="1 2">
    <name type="scientific">Phocaeicola vulgatus CL09T03C04</name>
    <dbReference type="NCBI Taxonomy" id="997891"/>
    <lineage>
        <taxon>Bacteria</taxon>
        <taxon>Pseudomonadati</taxon>
        <taxon>Bacteroidota</taxon>
        <taxon>Bacteroidia</taxon>
        <taxon>Bacteroidales</taxon>
        <taxon>Bacteroidaceae</taxon>
        <taxon>Phocaeicola</taxon>
    </lineage>
</organism>
<proteinExistence type="predicted"/>
<protein>
    <submittedName>
        <fullName evidence="1">Uncharacterized protein</fullName>
    </submittedName>
</protein>
<dbReference type="EMBL" id="AGXZ01000001">
    <property type="protein sequence ID" value="EIY83714.1"/>
    <property type="molecule type" value="Genomic_DNA"/>
</dbReference>
<dbReference type="Proteomes" id="UP000004219">
    <property type="component" value="Unassembled WGS sequence"/>
</dbReference>
<dbReference type="HOGENOM" id="CLU_3372252_0_0_10"/>
<gene>
    <name evidence="1" type="ORF">HMPREF1058_00038</name>
</gene>
<reference evidence="1 2" key="1">
    <citation type="submission" date="2012-02" db="EMBL/GenBank/DDBJ databases">
        <title>The Genome Sequence of Bacteroides vulgatus CL09T03C04.</title>
        <authorList>
            <consortium name="The Broad Institute Genome Sequencing Platform"/>
            <person name="Earl A."/>
            <person name="Ward D."/>
            <person name="Feldgarden M."/>
            <person name="Gevers D."/>
            <person name="Zitomersky N.L."/>
            <person name="Coyne M.J."/>
            <person name="Comstock L.E."/>
            <person name="Young S.K."/>
            <person name="Zeng Q."/>
            <person name="Gargeya S."/>
            <person name="Fitzgerald M."/>
            <person name="Haas B."/>
            <person name="Abouelleil A."/>
            <person name="Alvarado L."/>
            <person name="Arachchi H.M."/>
            <person name="Berlin A."/>
            <person name="Chapman S.B."/>
            <person name="Gearin G."/>
            <person name="Goldberg J."/>
            <person name="Griggs A."/>
            <person name="Gujja S."/>
            <person name="Hansen M."/>
            <person name="Heiman D."/>
            <person name="Howarth C."/>
            <person name="Larimer J."/>
            <person name="Lui A."/>
            <person name="MacDonald P.J.P."/>
            <person name="McCowen C."/>
            <person name="Montmayeur A."/>
            <person name="Murphy C."/>
            <person name="Neiman D."/>
            <person name="Pearson M."/>
            <person name="Priest M."/>
            <person name="Roberts A."/>
            <person name="Saif S."/>
            <person name="Shea T."/>
            <person name="Sisk P."/>
            <person name="Stolte C."/>
            <person name="Sykes S."/>
            <person name="Wortman J."/>
            <person name="Nusbaum C."/>
            <person name="Birren B."/>
        </authorList>
    </citation>
    <scope>NUCLEOTIDE SEQUENCE [LARGE SCALE GENOMIC DNA]</scope>
    <source>
        <strain evidence="1 2">CL09T03C04</strain>
    </source>
</reference>
<evidence type="ECO:0000313" key="2">
    <source>
        <dbReference type="Proteomes" id="UP000004219"/>
    </source>
</evidence>
<sequence length="34" mass="4178">MVYIFYFHHKILKDKDLTFTCRNEKGRTDFSILP</sequence>
<evidence type="ECO:0000313" key="1">
    <source>
        <dbReference type="EMBL" id="EIY83714.1"/>
    </source>
</evidence>
<name>I9JAU0_PHOVU</name>
<accession>I9JAU0</accession>
<keyword evidence="2" id="KW-1185">Reference proteome</keyword>